<dbReference type="Gene3D" id="1.10.60.10">
    <property type="entry name" value="Iron dependent repressor, metal binding and dimerisation domain"/>
    <property type="match status" value="1"/>
</dbReference>
<protein>
    <submittedName>
        <fullName evidence="10">Iron-dependent repressor IdeR</fullName>
    </submittedName>
</protein>
<gene>
    <name evidence="10" type="ORF">AURMO_01418</name>
</gene>
<dbReference type="Gene3D" id="1.10.10.10">
    <property type="entry name" value="Winged helix-like DNA-binding domain superfamily/Winged helix DNA-binding domain"/>
    <property type="match status" value="1"/>
</dbReference>
<evidence type="ECO:0000256" key="4">
    <source>
        <dbReference type="ARBA" id="ARBA00022490"/>
    </source>
</evidence>
<dbReference type="GO" id="GO:0003677">
    <property type="term" value="F:DNA binding"/>
    <property type="evidence" value="ECO:0007669"/>
    <property type="project" value="UniProtKB-KW"/>
</dbReference>
<evidence type="ECO:0000256" key="7">
    <source>
        <dbReference type="ARBA" id="ARBA00023125"/>
    </source>
</evidence>
<dbReference type="GO" id="GO:0005737">
    <property type="term" value="C:cytoplasm"/>
    <property type="evidence" value="ECO:0007669"/>
    <property type="project" value="UniProtKB-SubCell"/>
</dbReference>
<dbReference type="EMBL" id="CP023994">
    <property type="protein sequence ID" value="AWR22007.1"/>
    <property type="molecule type" value="Genomic_DNA"/>
</dbReference>
<evidence type="ECO:0000313" key="10">
    <source>
        <dbReference type="EMBL" id="AWR22007.1"/>
    </source>
</evidence>
<dbReference type="SUPFAM" id="SSF50037">
    <property type="entry name" value="C-terminal domain of transcriptional repressors"/>
    <property type="match status" value="1"/>
</dbReference>
<dbReference type="Pfam" id="PF02742">
    <property type="entry name" value="Fe_dep_repr_C"/>
    <property type="match status" value="1"/>
</dbReference>
<sequence length="232" mass="25806">MTDLIDTTEMYLRTILELEEENIVPLRARISERVGHSGPTVSQTVARMERDGLVLVSDDRHLELTAEGRSKAVHVMRKHRLAERLLSDIIGLEWEFVHDEACRWEHVMSDKVERRIMEMLGNPTESPYGNPIPGLEELGIEPAEGFLDGVANLLDLLQASGELSTGVVRRLGEPAQINPETLAEFAEYGLTPGSTISFKRDGDRVRVSATGFTGSLDLPLDVAVHIFVEHSL</sequence>
<comment type="subunit">
    <text evidence="3">Homodimer.</text>
</comment>
<dbReference type="Gene3D" id="2.30.30.90">
    <property type="match status" value="1"/>
</dbReference>
<dbReference type="GO" id="GO:0046914">
    <property type="term" value="F:transition metal ion binding"/>
    <property type="evidence" value="ECO:0007669"/>
    <property type="project" value="InterPro"/>
</dbReference>
<dbReference type="InterPro" id="IPR036388">
    <property type="entry name" value="WH-like_DNA-bd_sf"/>
</dbReference>
<dbReference type="InterPro" id="IPR050536">
    <property type="entry name" value="DtxR_MntR_Metal-Reg"/>
</dbReference>
<keyword evidence="8" id="KW-0804">Transcription</keyword>
<evidence type="ECO:0000256" key="6">
    <source>
        <dbReference type="ARBA" id="ARBA00023015"/>
    </source>
</evidence>
<dbReference type="GO" id="GO:0045892">
    <property type="term" value="P:negative regulation of DNA-templated transcription"/>
    <property type="evidence" value="ECO:0007669"/>
    <property type="project" value="TreeGrafter"/>
</dbReference>
<dbReference type="PROSITE" id="PS50944">
    <property type="entry name" value="HTH_DTXR"/>
    <property type="match status" value="1"/>
</dbReference>
<dbReference type="SUPFAM" id="SSF47979">
    <property type="entry name" value="Iron-dependent repressor protein, dimerization domain"/>
    <property type="match status" value="1"/>
</dbReference>
<dbReference type="PANTHER" id="PTHR33238:SF10">
    <property type="entry name" value="IRON-DEPENDENT REPRESSOR IDER"/>
    <property type="match status" value="1"/>
</dbReference>
<dbReference type="KEGG" id="aum:AURMO_01418"/>
<evidence type="ECO:0000313" key="11">
    <source>
        <dbReference type="Proteomes" id="UP000246894"/>
    </source>
</evidence>
<reference evidence="10 11" key="1">
    <citation type="submission" date="2017-10" db="EMBL/GenBank/DDBJ databases">
        <title>Genome of an Actinobacterium that displays light-enhanced growth.</title>
        <authorList>
            <person name="Maresca J.A."/>
            <person name="Hempel P."/>
            <person name="Shevchenko O."/>
            <person name="Miller K.J."/>
            <person name="Hahn M.W."/>
        </authorList>
    </citation>
    <scope>NUCLEOTIDE SEQUENCE [LARGE SCALE GENOMIC DNA]</scope>
    <source>
        <strain evidence="10 11">MWH-Mo1</strain>
    </source>
</reference>
<dbReference type="InterPro" id="IPR008988">
    <property type="entry name" value="Transcriptional_repressor_C"/>
</dbReference>
<evidence type="ECO:0000256" key="8">
    <source>
        <dbReference type="ARBA" id="ARBA00023163"/>
    </source>
</evidence>
<keyword evidence="4" id="KW-0963">Cytoplasm</keyword>
<comment type="subcellular location">
    <subcellularLocation>
        <location evidence="1">Cytoplasm</location>
    </subcellularLocation>
</comment>
<accession>A0A2Z3RZ87</accession>
<dbReference type="OrthoDB" id="3208141at2"/>
<dbReference type="FunFam" id="1.10.60.10:FF:000001">
    <property type="entry name" value="Iron dependent repressor"/>
    <property type="match status" value="1"/>
</dbReference>
<dbReference type="InterPro" id="IPR022687">
    <property type="entry name" value="HTH_DTXR"/>
</dbReference>
<evidence type="ECO:0000259" key="9">
    <source>
        <dbReference type="PROSITE" id="PS50944"/>
    </source>
</evidence>
<keyword evidence="6" id="KW-0805">Transcription regulation</keyword>
<keyword evidence="5" id="KW-0408">Iron</keyword>
<proteinExistence type="inferred from homology"/>
<evidence type="ECO:0000256" key="2">
    <source>
        <dbReference type="ARBA" id="ARBA00007871"/>
    </source>
</evidence>
<evidence type="ECO:0000256" key="5">
    <source>
        <dbReference type="ARBA" id="ARBA00023004"/>
    </source>
</evidence>
<dbReference type="GO" id="GO:0003700">
    <property type="term" value="F:DNA-binding transcription factor activity"/>
    <property type="evidence" value="ECO:0007669"/>
    <property type="project" value="InterPro"/>
</dbReference>
<dbReference type="InterPro" id="IPR036421">
    <property type="entry name" value="Fe_dep_repressor_sf"/>
</dbReference>
<dbReference type="GO" id="GO:0046983">
    <property type="term" value="F:protein dimerization activity"/>
    <property type="evidence" value="ECO:0007669"/>
    <property type="project" value="InterPro"/>
</dbReference>
<keyword evidence="11" id="KW-1185">Reference proteome</keyword>
<dbReference type="InterPro" id="IPR036390">
    <property type="entry name" value="WH_DNA-bd_sf"/>
</dbReference>
<dbReference type="InterPro" id="IPR022689">
    <property type="entry name" value="Iron_dep_repressor"/>
</dbReference>
<keyword evidence="7" id="KW-0238">DNA-binding</keyword>
<name>A0A2Z3RZ87_9MICO</name>
<organism evidence="10 11">
    <name type="scientific">Aurantimicrobium photophilum</name>
    <dbReference type="NCBI Taxonomy" id="1987356"/>
    <lineage>
        <taxon>Bacteria</taxon>
        <taxon>Bacillati</taxon>
        <taxon>Actinomycetota</taxon>
        <taxon>Actinomycetes</taxon>
        <taxon>Micrococcales</taxon>
        <taxon>Microbacteriaceae</taxon>
        <taxon>Aurantimicrobium</taxon>
    </lineage>
</organism>
<dbReference type="InterPro" id="IPR001367">
    <property type="entry name" value="Fe_dep_repressor"/>
</dbReference>
<dbReference type="SUPFAM" id="SSF46785">
    <property type="entry name" value="Winged helix' DNA-binding domain"/>
    <property type="match status" value="1"/>
</dbReference>
<dbReference type="RefSeq" id="WP_110234913.1">
    <property type="nucleotide sequence ID" value="NZ_CP023994.1"/>
</dbReference>
<dbReference type="AlphaFoldDB" id="A0A2Z3RZ87"/>
<evidence type="ECO:0000256" key="1">
    <source>
        <dbReference type="ARBA" id="ARBA00004496"/>
    </source>
</evidence>
<comment type="similarity">
    <text evidence="2">Belongs to the DtxR/MntR family.</text>
</comment>
<dbReference type="Proteomes" id="UP000246894">
    <property type="component" value="Chromosome"/>
</dbReference>
<dbReference type="InterPro" id="IPR038157">
    <property type="entry name" value="FeoA_core_dom"/>
</dbReference>
<evidence type="ECO:0000256" key="3">
    <source>
        <dbReference type="ARBA" id="ARBA00011738"/>
    </source>
</evidence>
<dbReference type="SMART" id="SM00529">
    <property type="entry name" value="HTH_DTXR"/>
    <property type="match status" value="1"/>
</dbReference>
<feature type="domain" description="HTH dtxR-type" evidence="9">
    <location>
        <begin position="1"/>
        <end position="65"/>
    </location>
</feature>
<dbReference type="Pfam" id="PF01325">
    <property type="entry name" value="Fe_dep_repress"/>
    <property type="match status" value="1"/>
</dbReference>
<dbReference type="PANTHER" id="PTHR33238">
    <property type="entry name" value="IRON (METAL) DEPENDENT REPRESSOR, DTXR FAMILY"/>
    <property type="match status" value="1"/>
</dbReference>